<reference evidence="4" key="1">
    <citation type="journal article" date="2020" name="mSystems">
        <title>Genome- and Community-Level Interaction Insights into Carbon Utilization and Element Cycling Functions of Hydrothermarchaeota in Hydrothermal Sediment.</title>
        <authorList>
            <person name="Zhou Z."/>
            <person name="Liu Y."/>
            <person name="Xu W."/>
            <person name="Pan J."/>
            <person name="Luo Z.H."/>
            <person name="Li M."/>
        </authorList>
    </citation>
    <scope>NUCLEOTIDE SEQUENCE [LARGE SCALE GENOMIC DNA]</scope>
    <source>
        <strain evidence="4">SpSt-418</strain>
    </source>
</reference>
<evidence type="ECO:0000259" key="3">
    <source>
        <dbReference type="Pfam" id="PF01551"/>
    </source>
</evidence>
<name>A0A7C3KDJ2_9CYAN</name>
<dbReference type="Pfam" id="PF01551">
    <property type="entry name" value="Peptidase_M23"/>
    <property type="match status" value="1"/>
</dbReference>
<dbReference type="EMBL" id="DSRU01000062">
    <property type="protein sequence ID" value="HFM97225.1"/>
    <property type="molecule type" value="Genomic_DNA"/>
</dbReference>
<feature type="compositionally biased region" description="Polar residues" evidence="2">
    <location>
        <begin position="18"/>
        <end position="37"/>
    </location>
</feature>
<sequence length="400" mass="42432">MLELLASLPTPQPQTLPETASVSPASDQASVTTGSENTCISAPEATQAEFIESAEPLLKPCVPSASASDSLLVPVAASETQAKAVTTSEDTLPTQAAPSDQVEAIAERRQIVEAKLAEIVARDRAQMAIETGDQRIAQALELANQGDYRAARSLLQAPDLSPELRNRTLSRINTLEATNSRAVEPPALVSTAPKANVKPDFVMVQPESAPSTSSDPNPGLTQIAMAPYPLPELPPPSLPTPALAVGPQMPVAGSSEFRFPLPGPAVITSGYGMRRHPILGGRRMHRGTDLSAPHGTPVLAAFAGRVTTARSHNGYGLTVVIEHESGSQNSLYAHLSEITVRPGQWVQPGEMIGRVGSTGLSTGPHLHFELRQRTAKGWETFDPGPHLRWAMAQLNRRVPS</sequence>
<proteinExistence type="predicted"/>
<dbReference type="CDD" id="cd12797">
    <property type="entry name" value="M23_peptidase"/>
    <property type="match status" value="1"/>
</dbReference>
<dbReference type="SUPFAM" id="SSF51261">
    <property type="entry name" value="Duplicated hybrid motif"/>
    <property type="match status" value="1"/>
</dbReference>
<dbReference type="PANTHER" id="PTHR21666:SF289">
    <property type="entry name" value="L-ALA--D-GLU ENDOPEPTIDASE"/>
    <property type="match status" value="1"/>
</dbReference>
<dbReference type="GO" id="GO:0004222">
    <property type="term" value="F:metalloendopeptidase activity"/>
    <property type="evidence" value="ECO:0007669"/>
    <property type="project" value="TreeGrafter"/>
</dbReference>
<feature type="domain" description="M23ase beta-sheet core" evidence="3">
    <location>
        <begin position="283"/>
        <end position="373"/>
    </location>
</feature>
<dbReference type="InterPro" id="IPR011055">
    <property type="entry name" value="Dup_hybrid_motif"/>
</dbReference>
<dbReference type="Gene3D" id="2.70.70.10">
    <property type="entry name" value="Glucose Permease (Domain IIA)"/>
    <property type="match status" value="1"/>
</dbReference>
<dbReference type="PANTHER" id="PTHR21666">
    <property type="entry name" value="PEPTIDASE-RELATED"/>
    <property type="match status" value="1"/>
</dbReference>
<feature type="region of interest" description="Disordered" evidence="2">
    <location>
        <begin position="1"/>
        <end position="37"/>
    </location>
</feature>
<dbReference type="InterPro" id="IPR050570">
    <property type="entry name" value="Cell_wall_metabolism_enzyme"/>
</dbReference>
<organism evidence="4">
    <name type="scientific">Oscillatoriales cyanobacterium SpSt-418</name>
    <dbReference type="NCBI Taxonomy" id="2282169"/>
    <lineage>
        <taxon>Bacteria</taxon>
        <taxon>Bacillati</taxon>
        <taxon>Cyanobacteriota</taxon>
        <taxon>Cyanophyceae</taxon>
        <taxon>Oscillatoriophycideae</taxon>
        <taxon>Oscillatoriales</taxon>
    </lineage>
</organism>
<accession>A0A7C3KDJ2</accession>
<evidence type="ECO:0000313" key="4">
    <source>
        <dbReference type="EMBL" id="HFM97225.1"/>
    </source>
</evidence>
<evidence type="ECO:0000256" key="2">
    <source>
        <dbReference type="SAM" id="MobiDB-lite"/>
    </source>
</evidence>
<protein>
    <submittedName>
        <fullName evidence="4">M23 family metallopeptidase</fullName>
    </submittedName>
</protein>
<dbReference type="InterPro" id="IPR016047">
    <property type="entry name" value="M23ase_b-sheet_dom"/>
</dbReference>
<gene>
    <name evidence="4" type="ORF">ENR64_05525</name>
</gene>
<dbReference type="AlphaFoldDB" id="A0A7C3KDJ2"/>
<evidence type="ECO:0000256" key="1">
    <source>
        <dbReference type="ARBA" id="ARBA00022729"/>
    </source>
</evidence>
<keyword evidence="1" id="KW-0732">Signal</keyword>
<comment type="caution">
    <text evidence="4">The sequence shown here is derived from an EMBL/GenBank/DDBJ whole genome shotgun (WGS) entry which is preliminary data.</text>
</comment>